<sequence length="45" mass="5024">MLPYLPLLRGETHLGEWVREGSIVRFDSPGEDLETERALIELGGA</sequence>
<evidence type="ECO:0000313" key="1">
    <source>
        <dbReference type="EMBL" id="MFC6593219.1"/>
    </source>
</evidence>
<dbReference type="Proteomes" id="UP001596297">
    <property type="component" value="Unassembled WGS sequence"/>
</dbReference>
<reference evidence="2" key="1">
    <citation type="journal article" date="2019" name="Int. J. Syst. Evol. Microbiol.">
        <title>The Global Catalogue of Microorganisms (GCM) 10K type strain sequencing project: providing services to taxonomists for standard genome sequencing and annotation.</title>
        <authorList>
            <consortium name="The Broad Institute Genomics Platform"/>
            <consortium name="The Broad Institute Genome Sequencing Center for Infectious Disease"/>
            <person name="Wu L."/>
            <person name="Ma J."/>
        </authorList>
    </citation>
    <scope>NUCLEOTIDE SEQUENCE [LARGE SCALE GENOMIC DNA]</scope>
    <source>
        <strain evidence="2">CGMCC 1.15772</strain>
    </source>
</reference>
<name>A0ABW1YG07_9DEIO</name>
<organism evidence="1 2">
    <name type="scientific">Deinococcus lacus</name>
    <dbReference type="NCBI Taxonomy" id="392561"/>
    <lineage>
        <taxon>Bacteria</taxon>
        <taxon>Thermotogati</taxon>
        <taxon>Deinococcota</taxon>
        <taxon>Deinococci</taxon>
        <taxon>Deinococcales</taxon>
        <taxon>Deinococcaceae</taxon>
        <taxon>Deinococcus</taxon>
    </lineage>
</organism>
<evidence type="ECO:0000313" key="2">
    <source>
        <dbReference type="Proteomes" id="UP001596297"/>
    </source>
</evidence>
<gene>
    <name evidence="1" type="ORF">ACFP81_15145</name>
</gene>
<accession>A0ABW1YG07</accession>
<dbReference type="EMBL" id="JBHSWD010000006">
    <property type="protein sequence ID" value="MFC6593219.1"/>
    <property type="molecule type" value="Genomic_DNA"/>
</dbReference>
<proteinExistence type="predicted"/>
<protein>
    <submittedName>
        <fullName evidence="1">Uncharacterized protein</fullName>
    </submittedName>
</protein>
<comment type="caution">
    <text evidence="1">The sequence shown here is derived from an EMBL/GenBank/DDBJ whole genome shotgun (WGS) entry which is preliminary data.</text>
</comment>
<keyword evidence="2" id="KW-1185">Reference proteome</keyword>
<dbReference type="RefSeq" id="WP_380084268.1">
    <property type="nucleotide sequence ID" value="NZ_JBHSWD010000006.1"/>
</dbReference>